<dbReference type="EMBL" id="JAZHBM010000001">
    <property type="protein sequence ID" value="MEF3081916.1"/>
    <property type="molecule type" value="Genomic_DNA"/>
</dbReference>
<reference evidence="3 4" key="1">
    <citation type="submission" date="2024-01" db="EMBL/GenBank/DDBJ databases">
        <title>Novel species of the genus Luteimonas isolated from rivers.</title>
        <authorList>
            <person name="Lu H."/>
        </authorList>
    </citation>
    <scope>NUCLEOTIDE SEQUENCE [LARGE SCALE GENOMIC DNA]</scope>
    <source>
        <strain evidence="3 4">SMYT11W</strain>
    </source>
</reference>
<organism evidence="3 4">
    <name type="scientific">Luteimonas flava</name>
    <dbReference type="NCBI Taxonomy" id="3115822"/>
    <lineage>
        <taxon>Bacteria</taxon>
        <taxon>Pseudomonadati</taxon>
        <taxon>Pseudomonadota</taxon>
        <taxon>Gammaproteobacteria</taxon>
        <taxon>Lysobacterales</taxon>
        <taxon>Lysobacteraceae</taxon>
        <taxon>Luteimonas</taxon>
    </lineage>
</organism>
<keyword evidence="1" id="KW-0238">DNA-binding</keyword>
<dbReference type="Gene3D" id="1.10.150.130">
    <property type="match status" value="1"/>
</dbReference>
<dbReference type="SUPFAM" id="SSF56349">
    <property type="entry name" value="DNA breaking-rejoining enzymes"/>
    <property type="match status" value="1"/>
</dbReference>
<evidence type="ECO:0000313" key="4">
    <source>
        <dbReference type="Proteomes" id="UP001358324"/>
    </source>
</evidence>
<dbReference type="RefSeq" id="WP_332077630.1">
    <property type="nucleotide sequence ID" value="NZ_JAZHBM010000001.1"/>
</dbReference>
<proteinExistence type="predicted"/>
<dbReference type="Proteomes" id="UP001358324">
    <property type="component" value="Unassembled WGS sequence"/>
</dbReference>
<comment type="caution">
    <text evidence="3">The sequence shown here is derived from an EMBL/GenBank/DDBJ whole genome shotgun (WGS) entry which is preliminary data.</text>
</comment>
<evidence type="ECO:0000256" key="2">
    <source>
        <dbReference type="ARBA" id="ARBA00023172"/>
    </source>
</evidence>
<evidence type="ECO:0000313" key="3">
    <source>
        <dbReference type="EMBL" id="MEF3081916.1"/>
    </source>
</evidence>
<gene>
    <name evidence="3" type="ORF">V3391_06775</name>
</gene>
<keyword evidence="2" id="KW-0233">DNA recombination</keyword>
<dbReference type="InterPro" id="IPR013762">
    <property type="entry name" value="Integrase-like_cat_sf"/>
</dbReference>
<evidence type="ECO:0000256" key="1">
    <source>
        <dbReference type="ARBA" id="ARBA00023125"/>
    </source>
</evidence>
<keyword evidence="4" id="KW-1185">Reference proteome</keyword>
<dbReference type="InterPro" id="IPR011010">
    <property type="entry name" value="DNA_brk_join_enz"/>
</dbReference>
<protein>
    <submittedName>
        <fullName evidence="3">Integrase</fullName>
    </submittedName>
</protein>
<dbReference type="InterPro" id="IPR010998">
    <property type="entry name" value="Integrase_recombinase_N"/>
</dbReference>
<name>A0ABU7WD90_9GAMM</name>
<sequence length="379" mass="42507">MLWDKSGTGRWYMRATDVDGKVRATTVAGRDARLSELHAIAEDRAGGTARGTIAYLIEHYHAHREFKELAETSRKRYGEHAAGIKAYPTKRGPLGTLKVDSLTQPFIRALVDQIADGRPADKRGAEPVPPYPTKANAWLRYLRRLFSFGIERGLCRTNAARGVRQVKEVRNARMPTPEAFRKIYHYAKAGSELQPREKGRQPPYLWAAMELAFQARLRRIEVITLHDGQVTEVLADAGSEAVELLETRRRKGSRDNQVRIGSRMREAIAALQAHRAIIWARKGFATPIRPEQRALFVSEDGTPLTRDGFKSSWGKMMRAALKAGIIAPEDRFAMHGLKHRGITDTKGTRADKKHASGHVTDSMASLYDHDLPMVEPADD</sequence>
<accession>A0ABU7WD90</accession>
<dbReference type="Gene3D" id="1.10.443.10">
    <property type="entry name" value="Intergrase catalytic core"/>
    <property type="match status" value="1"/>
</dbReference>